<reference evidence="3" key="5">
    <citation type="journal article" date="2002" name="Nature">
        <title>Analysis of the mouse transcriptome based on functional annotation of 60,770 full-length cDNAs.</title>
        <authorList>
            <consortium name="The FANTOM Consortium and the RIKEN Genome Exploration Research Group Phase I and II Team"/>
        </authorList>
    </citation>
    <scope>NUCLEOTIDE SEQUENCE</scope>
    <source>
        <strain evidence="3">C57BL/6J</strain>
        <tissue evidence="3">Egg</tissue>
    </source>
</reference>
<dbReference type="BioGRID-ORCS" id="319997">
    <property type="hits" value="4 hits in 77 CRISPR screens"/>
</dbReference>
<dbReference type="GO" id="GO:0000981">
    <property type="term" value="F:DNA-binding transcription factor activity, RNA polymerase II-specific"/>
    <property type="evidence" value="ECO:0000318"/>
    <property type="project" value="GO_Central"/>
</dbReference>
<organism evidence="3">
    <name type="scientific">Mus musculus</name>
    <name type="common">Mouse</name>
    <dbReference type="NCBI Taxonomy" id="10090"/>
    <lineage>
        <taxon>Eukaryota</taxon>
        <taxon>Metazoa</taxon>
        <taxon>Chordata</taxon>
        <taxon>Craniata</taxon>
        <taxon>Vertebrata</taxon>
        <taxon>Euteleostomi</taxon>
        <taxon>Mammalia</taxon>
        <taxon>Eutheria</taxon>
        <taxon>Euarchontoglires</taxon>
        <taxon>Glires</taxon>
        <taxon>Rodentia</taxon>
        <taxon>Myomorpha</taxon>
        <taxon>Muroidea</taxon>
        <taxon>Muridae</taxon>
        <taxon>Murinae</taxon>
        <taxon>Mus</taxon>
        <taxon>Mus</taxon>
    </lineage>
</organism>
<reference evidence="3" key="6">
    <citation type="submission" date="2004-03" db="EMBL/GenBank/DDBJ databases">
        <authorList>
            <person name="Arakawa T."/>
            <person name="Carninci P."/>
            <person name="Fukuda S."/>
            <person name="Hashizume W."/>
            <person name="Hayashida K."/>
            <person name="Hori F."/>
            <person name="Iida J."/>
            <person name="Imamura K."/>
            <person name="Imotani K."/>
            <person name="Itoh M."/>
            <person name="Kanagawa S."/>
            <person name="Kawai J."/>
            <person name="Kojima M."/>
            <person name="Konno H."/>
            <person name="Murata M."/>
            <person name="Nakamura M."/>
            <person name="Ninomiya N."/>
            <person name="Nishiyori H."/>
            <person name="Nomura K."/>
            <person name="Ohno M."/>
            <person name="Sakazume N."/>
            <person name="Sano H."/>
            <person name="Sasaki D."/>
            <person name="Shibata K."/>
            <person name="Shiraki T."/>
            <person name="Tagami M."/>
            <person name="Tagami Y."/>
            <person name="Waki K."/>
            <person name="Watahiki A."/>
            <person name="Muramatsu M."/>
            <person name="Hayashizaki Y."/>
        </authorList>
    </citation>
    <scope>NUCLEOTIDE SEQUENCE</scope>
    <source>
        <strain evidence="3">C57BL/6J</strain>
        <tissue evidence="3">Egg</tissue>
    </source>
</reference>
<evidence type="ECO:0000313" key="3">
    <source>
        <dbReference type="EMBL" id="BAE24068.1"/>
    </source>
</evidence>
<reference evidence="4" key="11">
    <citation type="submission" date="2025-05" db="UniProtKB">
        <authorList>
            <consortium name="Ensembl"/>
        </authorList>
    </citation>
    <scope>IDENTIFICATION</scope>
    <source>
        <strain evidence="4">C57BL/6J</strain>
    </source>
</reference>
<reference evidence="4 6" key="9">
    <citation type="journal article" date="2009" name="PLoS Biol.">
        <title>Lineage-specific biology revealed by a finished genome assembly of the mouse.</title>
        <authorList>
            <consortium name="Mouse Genome Sequencing Consortium"/>
            <person name="Church D.M."/>
            <person name="Goodstadt L."/>
            <person name="Hillier L.W."/>
            <person name="Zody M.C."/>
            <person name="Goldstein S."/>
            <person name="She X."/>
            <person name="Bult C.J."/>
            <person name="Agarwala R."/>
            <person name="Cherry J.L."/>
            <person name="DiCuccio M."/>
            <person name="Hlavina W."/>
            <person name="Kapustin Y."/>
            <person name="Meric P."/>
            <person name="Maglott D."/>
            <person name="Birtle Z."/>
            <person name="Marques A.C."/>
            <person name="Graves T."/>
            <person name="Zhou S."/>
            <person name="Teague B."/>
            <person name="Potamousis K."/>
            <person name="Churas C."/>
            <person name="Place M."/>
            <person name="Herschleb J."/>
            <person name="Runnheim R."/>
            <person name="Forrest D."/>
            <person name="Amos-Landgraf J."/>
            <person name="Schwartz D.C."/>
            <person name="Cheng Z."/>
            <person name="Lindblad-Toh K."/>
            <person name="Eichler E.E."/>
            <person name="Ponting C.P."/>
        </authorList>
    </citation>
    <scope>NUCLEOTIDE SEQUENCE [LARGE SCALE GENOMIC DNA]</scope>
    <source>
        <strain evidence="4 6">C57BL/6J</strain>
    </source>
</reference>
<reference evidence="3" key="1">
    <citation type="journal article" date="1999" name="Methods Enzymol.">
        <title>High-efficiency full-length cDNA cloning.</title>
        <authorList>
            <person name="Carninci P."/>
            <person name="Hayashizaki Y."/>
        </authorList>
    </citation>
    <scope>NUCLEOTIDE SEQUENCE</scope>
    <source>
        <strain evidence="3">C57BL/6J</strain>
        <tissue evidence="3">Egg</tissue>
    </source>
</reference>
<dbReference type="eggNOG" id="KOG2177">
    <property type="taxonomic scope" value="Eukaryota"/>
</dbReference>
<feature type="compositionally biased region" description="Acidic residues" evidence="1">
    <location>
        <begin position="179"/>
        <end position="188"/>
    </location>
</feature>
<dbReference type="GeneID" id="319997"/>
<keyword evidence="7" id="KW-1267">Proteomics identification</keyword>
<evidence type="ECO:0000313" key="6">
    <source>
        <dbReference type="Proteomes" id="UP000000589"/>
    </source>
</evidence>
<dbReference type="OrthoDB" id="9536595at2759"/>
<reference evidence="4" key="10">
    <citation type="journal article" date="2011" name="PLoS Biol.">
        <title>Modernizing reference genome assemblies.</title>
        <authorList>
            <person name="Church D.M."/>
            <person name="Schneider V.A."/>
            <person name="Graves T."/>
            <person name="Auger K."/>
            <person name="Cunningham F."/>
            <person name="Bouk N."/>
            <person name="Chen H.C."/>
            <person name="Agarwala R."/>
            <person name="McLaren W.M."/>
            <person name="Ritchie G.R."/>
            <person name="Albracht D."/>
            <person name="Kremitzki M."/>
            <person name="Rock S."/>
            <person name="Kotkiewicz H."/>
            <person name="Kremitzki C."/>
            <person name="Wollam A."/>
            <person name="Trani L."/>
            <person name="Fulton L."/>
            <person name="Fulton R."/>
            <person name="Matthews L."/>
            <person name="Whitehead S."/>
            <person name="Chow W."/>
            <person name="Torrance J."/>
            <person name="Dunn M."/>
            <person name="Harden G."/>
            <person name="Threadgold G."/>
            <person name="Wood J."/>
            <person name="Collins J."/>
            <person name="Heath P."/>
            <person name="Griffiths G."/>
            <person name="Pelan S."/>
            <person name="Grafham D."/>
            <person name="Eichler E.E."/>
            <person name="Weinstock G."/>
            <person name="Mardis E.R."/>
            <person name="Wilson R.K."/>
            <person name="Howe K."/>
            <person name="Flicek P."/>
            <person name="Hubbard T."/>
        </authorList>
    </citation>
    <scope>NUCLEOTIDE SEQUENCE [LARGE SCALE GENOMIC DNA]</scope>
    <source>
        <strain evidence="4">C57BL/6J</strain>
    </source>
</reference>
<dbReference type="InterPro" id="IPR004865">
    <property type="entry name" value="HSR_dom"/>
</dbReference>
<evidence type="ECO:0000313" key="5">
    <source>
        <dbReference type="MGI" id="MGI:2443131"/>
    </source>
</evidence>
<reference evidence="3" key="4">
    <citation type="journal article" date="2001" name="Nature">
        <title>Functional annotation of a full-length mouse cDNA collection.</title>
        <authorList>
            <consortium name="The RIKEN Genome Exploration Research Group Phase II Team and the FANTOM Consortium"/>
        </authorList>
    </citation>
    <scope>NUCLEOTIDE SEQUENCE</scope>
    <source>
        <strain evidence="3">C57BL/6J</strain>
        <tissue evidence="3">Egg</tissue>
    </source>
</reference>
<dbReference type="Ensembl" id="ENSMUST00000159122.8">
    <property type="protein sequence ID" value="ENSMUSP00000124137.2"/>
    <property type="gene ID" value="ENSMUSG00000052760.17"/>
</dbReference>
<gene>
    <name evidence="4 5" type="primary">A630001G21Rik</name>
</gene>
<dbReference type="STRING" id="10090.ENSMUSP00000124137"/>
<keyword evidence="6" id="KW-1185">Reference proteome</keyword>
<dbReference type="RefSeq" id="XP_011246334.1">
    <property type="nucleotide sequence ID" value="XM_011248032.1"/>
</dbReference>
<evidence type="ECO:0007829" key="7">
    <source>
        <dbReference type="ProteomicsDB" id="Q3UTB2"/>
    </source>
</evidence>
<evidence type="ECO:0000259" key="2">
    <source>
        <dbReference type="PROSITE" id="PS51414"/>
    </source>
</evidence>
<feature type="compositionally biased region" description="Polar residues" evidence="1">
    <location>
        <begin position="219"/>
        <end position="229"/>
    </location>
</feature>
<feature type="region of interest" description="Disordered" evidence="1">
    <location>
        <begin position="176"/>
        <end position="229"/>
    </location>
</feature>
<dbReference type="Proteomes" id="UP000000589">
    <property type="component" value="Chromosome 1"/>
</dbReference>
<dbReference type="Bgee" id="ENSMUSG00000052760">
    <property type="expression patterns" value="Expressed in granulocyte and 90 other cell types or tissues"/>
</dbReference>
<dbReference type="Pfam" id="PF03172">
    <property type="entry name" value="HSR"/>
    <property type="match status" value="1"/>
</dbReference>
<dbReference type="GO" id="GO:0006357">
    <property type="term" value="P:regulation of transcription by RNA polymerase II"/>
    <property type="evidence" value="ECO:0000318"/>
    <property type="project" value="GO_Central"/>
</dbReference>
<dbReference type="PANTHER" id="PTHR46386">
    <property type="entry name" value="NUCLEAR BODY PROTEIN SP140"/>
    <property type="match status" value="1"/>
</dbReference>
<sequence>MFGVIQKEERFNEVFLNYFKENKIEIAHAITKLFPFLESLRDHSFITDKIYADSYEACRNSVPIVEVVYNVLSHLERLSDSSFLWALFNRVNLKEYPALREIHKSLGTELQDGYSPQKCKQEEQKKLATVHPSYEQGTNLCTHEKWAQPCFVKQDNLQEPEIQQNQVDEIILISSESSECSDEDEEDQALGTGLRRQMNKEAEDSSPPGFQNIELPAGSHTSCVWTNHS</sequence>
<reference evidence="3" key="7">
    <citation type="journal article" date="2005" name="Science">
        <title>The Transcriptional Landscape of the Mammalian Genome.</title>
        <authorList>
            <consortium name="The FANTOM Consortium"/>
            <consortium name="Riken Genome Exploration Research Group and Genome Science Group (Genome Network Project Core Group)"/>
        </authorList>
    </citation>
    <scope>NUCLEOTIDE SEQUENCE</scope>
    <source>
        <strain evidence="3">C57BL/6J</strain>
        <tissue evidence="3">Egg</tissue>
    </source>
</reference>
<dbReference type="ExpressionAtlas" id="Q3UTB2">
    <property type="expression patterns" value="baseline and differential"/>
</dbReference>
<dbReference type="InterPro" id="IPR043563">
    <property type="entry name" value="Sp110/Sp140/Sp140L-like"/>
</dbReference>
<dbReference type="OMA" id="TEPSCEQ"/>
<proteinExistence type="evidence at protein level"/>
<reference evidence="3" key="2">
    <citation type="journal article" date="2000" name="Genome Res.">
        <title>Normalization and subtraction of cap-trapper-selected cDNAs to prepare full-length cDNA libraries for rapid discovery of new genes.</title>
        <authorList>
            <person name="Carninci P."/>
            <person name="Shibata Y."/>
            <person name="Hayatsu N."/>
            <person name="Sugahara Y."/>
            <person name="Shibata K."/>
            <person name="Itoh M."/>
            <person name="Konno H."/>
            <person name="Okazaki Y."/>
            <person name="Muramatsu M."/>
            <person name="Hayashizaki Y."/>
        </authorList>
    </citation>
    <scope>NUCLEOTIDE SEQUENCE</scope>
    <source>
        <strain evidence="3">C57BL/6J</strain>
        <tissue evidence="3">Egg</tissue>
    </source>
</reference>
<evidence type="ECO:0000313" key="4">
    <source>
        <dbReference type="Ensembl" id="ENSMUSP00000070374.8"/>
    </source>
</evidence>
<feature type="domain" description="HSR" evidence="2">
    <location>
        <begin position="1"/>
        <end position="111"/>
    </location>
</feature>
<dbReference type="KEGG" id="mmu:319997"/>
<dbReference type="PROSITE" id="PS51414">
    <property type="entry name" value="HSR"/>
    <property type="match status" value="1"/>
</dbReference>
<dbReference type="EMBL" id="AK139572">
    <property type="protein sequence ID" value="BAE24068.1"/>
    <property type="molecule type" value="mRNA"/>
</dbReference>
<reference evidence="3" key="3">
    <citation type="journal article" date="2000" name="Genome Res.">
        <title>RIKEN integrated sequence analysis (RISA) system--384-format sequencing pipeline with 384 multicapillary sequencer.</title>
        <authorList>
            <person name="Shibata K."/>
            <person name="Itoh M."/>
            <person name="Aizawa K."/>
            <person name="Nagaoka S."/>
            <person name="Sasaki N."/>
            <person name="Carninci P."/>
            <person name="Konno H."/>
            <person name="Akiyama J."/>
            <person name="Nishi K."/>
            <person name="Kitsunai T."/>
            <person name="Tashiro H."/>
            <person name="Itoh M."/>
            <person name="Sumi N."/>
            <person name="Ishii Y."/>
            <person name="Nakamura S."/>
            <person name="Hazama M."/>
            <person name="Nishine T."/>
            <person name="Harada A."/>
            <person name="Yamamoto R."/>
            <person name="Matsumoto H."/>
            <person name="Sakaguchi S."/>
            <person name="Ikegami T."/>
            <person name="Kashiwagi K."/>
            <person name="Fujiwake S."/>
            <person name="Inoue K."/>
            <person name="Togawa Y."/>
            <person name="Izawa M."/>
            <person name="Ohara E."/>
            <person name="Watahiki M."/>
            <person name="Yoneda Y."/>
            <person name="Ishikawa T."/>
            <person name="Ozawa K."/>
            <person name="Tanaka T."/>
            <person name="Matsuura S."/>
            <person name="Kawai J."/>
            <person name="Okazaki Y."/>
            <person name="Muramatsu M."/>
            <person name="Inoue Y."/>
            <person name="Kira A."/>
            <person name="Hayashizaki Y."/>
        </authorList>
    </citation>
    <scope>NUCLEOTIDE SEQUENCE</scope>
    <source>
        <strain evidence="3">C57BL/6J</strain>
        <tissue evidence="3">Egg</tissue>
    </source>
</reference>
<dbReference type="UCSC" id="uc007buj.2">
    <property type="organism name" value="mouse"/>
</dbReference>
<dbReference type="RefSeq" id="NP_796029.2">
    <property type="nucleotide sequence ID" value="NM_177055.3"/>
</dbReference>
<dbReference type="AlphaFoldDB" id="Q3UTB2"/>
<dbReference type="VEuPathDB" id="HostDB:ENSMUSG00000052760"/>
<evidence type="ECO:0000256" key="1">
    <source>
        <dbReference type="SAM" id="MobiDB-lite"/>
    </source>
</evidence>
<accession>Q3UTB2</accession>
<dbReference type="GeneTree" id="ENSGT00940000155124"/>
<protein>
    <submittedName>
        <fullName evidence="4">RIKEN cDNA A630001G21 gene</fullName>
    </submittedName>
</protein>
<dbReference type="Ensembl" id="ENSMUST00000064788.14">
    <property type="protein sequence ID" value="ENSMUSP00000070374.8"/>
    <property type="gene ID" value="ENSMUSG00000052760.17"/>
</dbReference>
<dbReference type="PaxDb" id="10090-ENSMUSP00000070374"/>
<dbReference type="PhosphoSitePlus" id="Q3UTB2"/>
<dbReference type="MGI" id="MGI:2443131">
    <property type="gene designation" value="A630001G21Rik"/>
</dbReference>
<name>Q3UTB2_MOUSE</name>
<dbReference type="AGR" id="MGI:2443131"/>
<dbReference type="RefSeq" id="XP_011246335.1">
    <property type="nucleotide sequence ID" value="XM_011248033.1"/>
</dbReference>
<dbReference type="PANTHER" id="PTHR46386:SF13">
    <property type="entry name" value="RIKEN CDNA A630001G21 GENE"/>
    <property type="match status" value="1"/>
</dbReference>
<dbReference type="HOGENOM" id="CLU_093887_0_0_1"/>
<reference evidence="3" key="8">
    <citation type="journal article" date="2005" name="Science">
        <title>Antisense Transcription in the Mammalian Transcriptome.</title>
        <authorList>
            <consortium name="RIKEN Genome Exploration Research Group and Genome Science Group (Genome Network Project Core Group) and the FANTOM Consortium"/>
        </authorList>
    </citation>
    <scope>NUCLEOTIDE SEQUENCE</scope>
    <source>
        <strain evidence="3">C57BL/6J</strain>
        <tissue evidence="3">Egg</tissue>
    </source>
</reference>
<dbReference type="GO" id="GO:0005634">
    <property type="term" value="C:nucleus"/>
    <property type="evidence" value="ECO:0000318"/>
    <property type="project" value="GO_Central"/>
</dbReference>
<dbReference type="ProteomicsDB" id="335004"/>